<feature type="region of interest" description="Disordered" evidence="1">
    <location>
        <begin position="47"/>
        <end position="69"/>
    </location>
</feature>
<evidence type="ECO:0000256" key="1">
    <source>
        <dbReference type="SAM" id="MobiDB-lite"/>
    </source>
</evidence>
<feature type="compositionally biased region" description="Basic and acidic residues" evidence="1">
    <location>
        <begin position="241"/>
        <end position="259"/>
    </location>
</feature>
<gene>
    <name evidence="2" type="ORF">R3P38DRAFT_3230579</name>
</gene>
<accession>A0AAV9ZM82</accession>
<sequence>MSVHHPASPSLRLIILTFIDDALPHNAPASSSTACCLSRFPVAAATSTHDNSSSPTYPPPVPYSSPSPRASRFAADYAHSWRRLLLIIGLVSPSYLRTSLLTSTANSPHDWSSRLHSPSPSRPRHRPRPLSASADSTVPFTFDLRRSPHPRHSPYHMHTTPPRLPQALADYARSRRRRSPSTQLRALSWTDTDVGRVARAFLHRQRELELRLGLQSRELGGQEMRDGSEDMEMGLGSSGRESGEARGETILPEARRHQD</sequence>
<proteinExistence type="predicted"/>
<organism evidence="2 3">
    <name type="scientific">Favolaschia claudopus</name>
    <dbReference type="NCBI Taxonomy" id="2862362"/>
    <lineage>
        <taxon>Eukaryota</taxon>
        <taxon>Fungi</taxon>
        <taxon>Dikarya</taxon>
        <taxon>Basidiomycota</taxon>
        <taxon>Agaricomycotina</taxon>
        <taxon>Agaricomycetes</taxon>
        <taxon>Agaricomycetidae</taxon>
        <taxon>Agaricales</taxon>
        <taxon>Marasmiineae</taxon>
        <taxon>Mycenaceae</taxon>
        <taxon>Favolaschia</taxon>
    </lineage>
</organism>
<feature type="region of interest" description="Disordered" evidence="1">
    <location>
        <begin position="104"/>
        <end position="139"/>
    </location>
</feature>
<feature type="compositionally biased region" description="Pro residues" evidence="1">
    <location>
        <begin position="56"/>
        <end position="65"/>
    </location>
</feature>
<evidence type="ECO:0000313" key="2">
    <source>
        <dbReference type="EMBL" id="KAK6987481.1"/>
    </source>
</evidence>
<comment type="caution">
    <text evidence="2">The sequence shown here is derived from an EMBL/GenBank/DDBJ whole genome shotgun (WGS) entry which is preliminary data.</text>
</comment>
<dbReference type="AlphaFoldDB" id="A0AAV9ZM82"/>
<name>A0AAV9ZM82_9AGAR</name>
<keyword evidence="3" id="KW-1185">Reference proteome</keyword>
<reference evidence="2 3" key="1">
    <citation type="journal article" date="2024" name="J Genomics">
        <title>Draft genome sequencing and assembly of Favolaschia claudopus CIRM-BRFM 2984 isolated from oak limbs.</title>
        <authorList>
            <person name="Navarro D."/>
            <person name="Drula E."/>
            <person name="Chaduli D."/>
            <person name="Cazenave R."/>
            <person name="Ahrendt S."/>
            <person name="Wang J."/>
            <person name="Lipzen A."/>
            <person name="Daum C."/>
            <person name="Barry K."/>
            <person name="Grigoriev I.V."/>
            <person name="Favel A."/>
            <person name="Rosso M.N."/>
            <person name="Martin F."/>
        </authorList>
    </citation>
    <scope>NUCLEOTIDE SEQUENCE [LARGE SCALE GENOMIC DNA]</scope>
    <source>
        <strain evidence="2 3">CIRM-BRFM 2984</strain>
    </source>
</reference>
<protein>
    <submittedName>
        <fullName evidence="2">Uncharacterized protein</fullName>
    </submittedName>
</protein>
<feature type="region of interest" description="Disordered" evidence="1">
    <location>
        <begin position="216"/>
        <end position="259"/>
    </location>
</feature>
<dbReference type="Proteomes" id="UP001362999">
    <property type="component" value="Unassembled WGS sequence"/>
</dbReference>
<evidence type="ECO:0000313" key="3">
    <source>
        <dbReference type="Proteomes" id="UP001362999"/>
    </source>
</evidence>
<dbReference type="EMBL" id="JAWWNJ010000131">
    <property type="protein sequence ID" value="KAK6987481.1"/>
    <property type="molecule type" value="Genomic_DNA"/>
</dbReference>